<feature type="domain" description="Dihydroprymidine dehydrogenase" evidence="19">
    <location>
        <begin position="24"/>
        <end position="134"/>
    </location>
</feature>
<comment type="caution">
    <text evidence="20">The sequence shown here is derived from an EMBL/GenBank/DDBJ whole genome shotgun (WGS) entry which is preliminary data.</text>
</comment>
<dbReference type="OrthoDB" id="9803192at2"/>
<keyword evidence="11" id="KW-0411">Iron-sulfur</keyword>
<accession>A0A1S1MZG6</accession>
<dbReference type="EMBL" id="MKJU01000025">
    <property type="protein sequence ID" value="OHU91186.1"/>
    <property type="molecule type" value="Genomic_DNA"/>
</dbReference>
<evidence type="ECO:0000256" key="5">
    <source>
        <dbReference type="ARBA" id="ARBA00022485"/>
    </source>
</evidence>
<dbReference type="RefSeq" id="WP_070984868.1">
    <property type="nucleotide sequence ID" value="NZ_MKJU01000025.1"/>
</dbReference>
<dbReference type="InterPro" id="IPR028261">
    <property type="entry name" value="DPD_II"/>
</dbReference>
<evidence type="ECO:0000313" key="20">
    <source>
        <dbReference type="EMBL" id="OHU91186.1"/>
    </source>
</evidence>
<dbReference type="AlphaFoldDB" id="A0A1S1MZG6"/>
<evidence type="ECO:0000256" key="11">
    <source>
        <dbReference type="ARBA" id="ARBA00023014"/>
    </source>
</evidence>
<proteinExistence type="predicted"/>
<reference evidence="20 21" key="1">
    <citation type="submission" date="2016-09" db="EMBL/GenBank/DDBJ databases">
        <title>Pseudoalteromonas amylolytica sp. nov., isolated from the surface seawater.</title>
        <authorList>
            <person name="Wu Y.-H."/>
            <person name="Cheng H."/>
            <person name="Jin X.-B."/>
            <person name="Wang C.-S."/>
            <person name="Xu X.-W."/>
        </authorList>
    </citation>
    <scope>NUCLEOTIDE SEQUENCE [LARGE SCALE GENOMIC DNA]</scope>
    <source>
        <strain evidence="20 21">JW1</strain>
    </source>
</reference>
<evidence type="ECO:0000256" key="9">
    <source>
        <dbReference type="ARBA" id="ARBA00023002"/>
    </source>
</evidence>
<dbReference type="NCBIfam" id="TIGR01318">
    <property type="entry name" value="gltD_gamma_fam"/>
    <property type="match status" value="1"/>
</dbReference>
<keyword evidence="10" id="KW-0408">Iron</keyword>
<evidence type="ECO:0000256" key="17">
    <source>
        <dbReference type="ARBA" id="ARBA00080114"/>
    </source>
</evidence>
<evidence type="ECO:0000256" key="3">
    <source>
        <dbReference type="ARBA" id="ARBA00004909"/>
    </source>
</evidence>
<comment type="pathway">
    <text evidence="3">Nitrogen metabolism.</text>
</comment>
<dbReference type="PANTHER" id="PTHR42783">
    <property type="entry name" value="GLUTAMATE SYNTHASE [NADPH] SMALL CHAIN"/>
    <property type="match status" value="1"/>
</dbReference>
<dbReference type="FunFam" id="3.50.50.60:FF:000077">
    <property type="entry name" value="Glutamate synthase small subunit"/>
    <property type="match status" value="1"/>
</dbReference>
<evidence type="ECO:0000256" key="6">
    <source>
        <dbReference type="ARBA" id="ARBA00022605"/>
    </source>
</evidence>
<feature type="domain" description="FAD/NAD(P)-binding" evidence="18">
    <location>
        <begin position="147"/>
        <end position="458"/>
    </location>
</feature>
<evidence type="ECO:0000256" key="2">
    <source>
        <dbReference type="ARBA" id="ARBA00004802"/>
    </source>
</evidence>
<dbReference type="EC" id="1.4.1.13" evidence="4"/>
<comment type="pathway">
    <text evidence="2">Energy metabolism; nitrogen metabolism.</text>
</comment>
<evidence type="ECO:0000259" key="19">
    <source>
        <dbReference type="Pfam" id="PF14691"/>
    </source>
</evidence>
<evidence type="ECO:0000256" key="13">
    <source>
        <dbReference type="ARBA" id="ARBA00037898"/>
    </source>
</evidence>
<dbReference type="SUPFAM" id="SSF51971">
    <property type="entry name" value="Nucleotide-binding domain"/>
    <property type="match status" value="1"/>
</dbReference>
<keyword evidence="5" id="KW-0004">4Fe-4S</keyword>
<dbReference type="Gene3D" id="1.10.1060.10">
    <property type="entry name" value="Alpha-helical ferredoxin"/>
    <property type="match status" value="1"/>
</dbReference>
<sequence>MSENVYQFIDVQRVDPRKKPISTRKQSFVEIYEPFSTSQVNSQSDRCLDCGNPYCEWKCPVHNYIPQWLKLIRTGRIFEAAELSHRTNSLPEVCGRVCPQDRLCEGACTLNEEFGAVTIGNIEKYITDTAFAQGWKPDMSYVVWSDKKVAIIGAGPAGLGCADILVRNGVKPVVFDRNPEIGGLLTFGIPSFKLEKSVMQKRREIFSEMGVEFQLNTEVGKDICMDELLSQYDAVFVGVGTYQSMRGGLANEGAPGVYDALPFLVGNTNRVMGYDETKQPFIDMAGKKVVVLGGGDTAMDCVRTSVRQNAASVVCAYRRDEENMPGSRREVKNAKEEGVEFKFNLQPKGIVVDDNGHVKGVEMVQTQLGEADENGRRRAEEVPGSEHTLDADAVLMAFGFKPHSLDWLAQYDVEINHWGGIEAPEKGQFTHQTSNPKIFAGGDAVRGSDLVVTAIFEGRNAAEGILDYLDV</sequence>
<keyword evidence="12" id="KW-0314">Glutamate biosynthesis</keyword>
<dbReference type="GO" id="GO:0051539">
    <property type="term" value="F:4 iron, 4 sulfur cluster binding"/>
    <property type="evidence" value="ECO:0007669"/>
    <property type="project" value="UniProtKB-KW"/>
</dbReference>
<dbReference type="SUPFAM" id="SSF46548">
    <property type="entry name" value="alpha-helical ferredoxin"/>
    <property type="match status" value="1"/>
</dbReference>
<dbReference type="InterPro" id="IPR036188">
    <property type="entry name" value="FAD/NAD-bd_sf"/>
</dbReference>
<dbReference type="GO" id="GO:0006537">
    <property type="term" value="P:glutamate biosynthetic process"/>
    <property type="evidence" value="ECO:0007669"/>
    <property type="project" value="UniProtKB-KW"/>
</dbReference>
<comment type="function">
    <text evidence="15">Catalyzes the conversion of L-glutamine and 2-oxoglutarate into two molecules of L-glutamate.</text>
</comment>
<comment type="pathway">
    <text evidence="13">Amino-acid biosynthesis; L-glutamate biosynthesis via GLT pathway; L-glutamate from 2-oxoglutarate and L-glutamine (NADP(+) route): step 1/1.</text>
</comment>
<keyword evidence="7" id="KW-0479">Metal-binding</keyword>
<keyword evidence="8" id="KW-0521">NADP</keyword>
<evidence type="ECO:0000256" key="16">
    <source>
        <dbReference type="ARBA" id="ARBA00073489"/>
    </source>
</evidence>
<evidence type="ECO:0000256" key="10">
    <source>
        <dbReference type="ARBA" id="ARBA00023004"/>
    </source>
</evidence>
<dbReference type="STRING" id="1859457.BET10_10090"/>
<dbReference type="GO" id="GO:0004355">
    <property type="term" value="F:glutamate synthase (NADPH) activity"/>
    <property type="evidence" value="ECO:0007669"/>
    <property type="project" value="UniProtKB-EC"/>
</dbReference>
<evidence type="ECO:0000256" key="1">
    <source>
        <dbReference type="ARBA" id="ARBA00001966"/>
    </source>
</evidence>
<comment type="catalytic activity">
    <reaction evidence="14">
        <text>2 L-glutamate + NADP(+) = L-glutamine + 2-oxoglutarate + NADPH + H(+)</text>
        <dbReference type="Rhea" id="RHEA:15501"/>
        <dbReference type="ChEBI" id="CHEBI:15378"/>
        <dbReference type="ChEBI" id="CHEBI:16810"/>
        <dbReference type="ChEBI" id="CHEBI:29985"/>
        <dbReference type="ChEBI" id="CHEBI:57783"/>
        <dbReference type="ChEBI" id="CHEBI:58349"/>
        <dbReference type="ChEBI" id="CHEBI:58359"/>
        <dbReference type="EC" id="1.4.1.13"/>
    </reaction>
</comment>
<dbReference type="GO" id="GO:0046872">
    <property type="term" value="F:metal ion binding"/>
    <property type="evidence" value="ECO:0007669"/>
    <property type="project" value="UniProtKB-KW"/>
</dbReference>
<dbReference type="Gene3D" id="3.50.50.60">
    <property type="entry name" value="FAD/NAD(P)-binding domain"/>
    <property type="match status" value="1"/>
</dbReference>
<keyword evidence="6" id="KW-0028">Amino-acid biosynthesis</keyword>
<dbReference type="Pfam" id="PF07992">
    <property type="entry name" value="Pyr_redox_2"/>
    <property type="match status" value="1"/>
</dbReference>
<dbReference type="PRINTS" id="PR00419">
    <property type="entry name" value="ADXRDTASE"/>
</dbReference>
<dbReference type="InterPro" id="IPR009051">
    <property type="entry name" value="Helical_ferredxn"/>
</dbReference>
<dbReference type="FunFam" id="3.50.50.60:FF:000068">
    <property type="entry name" value="Glutamate synthase small subunit"/>
    <property type="match status" value="1"/>
</dbReference>
<evidence type="ECO:0000256" key="8">
    <source>
        <dbReference type="ARBA" id="ARBA00022857"/>
    </source>
</evidence>
<evidence type="ECO:0000256" key="14">
    <source>
        <dbReference type="ARBA" id="ARBA00048151"/>
    </source>
</evidence>
<dbReference type="Proteomes" id="UP000179786">
    <property type="component" value="Unassembled WGS sequence"/>
</dbReference>
<evidence type="ECO:0000259" key="18">
    <source>
        <dbReference type="Pfam" id="PF07992"/>
    </source>
</evidence>
<keyword evidence="9" id="KW-0560">Oxidoreductase</keyword>
<evidence type="ECO:0000256" key="4">
    <source>
        <dbReference type="ARBA" id="ARBA00012079"/>
    </source>
</evidence>
<evidence type="ECO:0000256" key="15">
    <source>
        <dbReference type="ARBA" id="ARBA00053198"/>
    </source>
</evidence>
<evidence type="ECO:0000313" key="21">
    <source>
        <dbReference type="Proteomes" id="UP000179786"/>
    </source>
</evidence>
<protein>
    <recommendedName>
        <fullName evidence="16">Glutamate synthase [NADPH] small chain</fullName>
        <ecNumber evidence="4">1.4.1.13</ecNumber>
    </recommendedName>
    <alternativeName>
        <fullName evidence="17">Glutamate synthase subunit beta</fullName>
    </alternativeName>
</protein>
<dbReference type="FunFam" id="1.10.1060.10:FF:000004">
    <property type="entry name" value="Glutamate synthase, small subunit"/>
    <property type="match status" value="1"/>
</dbReference>
<dbReference type="InterPro" id="IPR023753">
    <property type="entry name" value="FAD/NAD-binding_dom"/>
</dbReference>
<keyword evidence="21" id="KW-1185">Reference proteome</keyword>
<gene>
    <name evidence="20" type="ORF">BET10_10090</name>
</gene>
<name>A0A1S1MZG6_9GAMM</name>
<evidence type="ECO:0000256" key="12">
    <source>
        <dbReference type="ARBA" id="ARBA00023164"/>
    </source>
</evidence>
<evidence type="ECO:0000256" key="7">
    <source>
        <dbReference type="ARBA" id="ARBA00022723"/>
    </source>
</evidence>
<dbReference type="Gene3D" id="3.40.50.720">
    <property type="entry name" value="NAD(P)-binding Rossmann-like Domain"/>
    <property type="match status" value="1"/>
</dbReference>
<organism evidence="20 21">
    <name type="scientific">Pseudoalteromonas amylolytica</name>
    <dbReference type="NCBI Taxonomy" id="1859457"/>
    <lineage>
        <taxon>Bacteria</taxon>
        <taxon>Pseudomonadati</taxon>
        <taxon>Pseudomonadota</taxon>
        <taxon>Gammaproteobacteria</taxon>
        <taxon>Alteromonadales</taxon>
        <taxon>Pseudoalteromonadaceae</taxon>
        <taxon>Pseudoalteromonas</taxon>
    </lineage>
</organism>
<dbReference type="Pfam" id="PF14691">
    <property type="entry name" value="Fer4_20"/>
    <property type="match status" value="1"/>
</dbReference>
<dbReference type="InterPro" id="IPR006006">
    <property type="entry name" value="GltD-like"/>
</dbReference>
<dbReference type="PANTHER" id="PTHR42783:SF3">
    <property type="entry name" value="GLUTAMATE SYNTHASE [NADPH] SMALL CHAIN-RELATED"/>
    <property type="match status" value="1"/>
</dbReference>
<comment type="cofactor">
    <cofactor evidence="1">
        <name>[4Fe-4S] cluster</name>
        <dbReference type="ChEBI" id="CHEBI:49883"/>
    </cofactor>
</comment>